<proteinExistence type="predicted"/>
<organism evidence="2">
    <name type="scientific">uncultured Alphaproteobacteria bacterium</name>
    <dbReference type="NCBI Taxonomy" id="91750"/>
    <lineage>
        <taxon>Bacteria</taxon>
        <taxon>Pseudomonadati</taxon>
        <taxon>Pseudomonadota</taxon>
        <taxon>Alphaproteobacteria</taxon>
        <taxon>environmental samples</taxon>
    </lineage>
</organism>
<sequence>MLELSAYKKNKKELRDAIAVQLRALREKEGLSIEELSVCTGISVEILRGVEDGKARRLGHLYRLARYYDKQMKIEFY</sequence>
<dbReference type="InterPro" id="IPR010982">
    <property type="entry name" value="Lambda_DNA-bd_dom_sf"/>
</dbReference>
<accession>A0A6G8F223</accession>
<reference evidence="2" key="1">
    <citation type="journal article" date="2020" name="J. ISSAAS">
        <title>Lactobacilli and other gastrointestinal microbiota of Peromyscus leucopus, reservoir host for agents of Lyme disease and other zoonoses in North America.</title>
        <authorList>
            <person name="Milovic A."/>
            <person name="Bassam K."/>
            <person name="Shao H."/>
            <person name="Chatzistamou I."/>
            <person name="Tufts D.M."/>
            <person name="Diuk-Wasser M."/>
            <person name="Barbour A.G."/>
        </authorList>
    </citation>
    <scope>NUCLEOTIDE SEQUENCE</scope>
    <source>
        <strain evidence="2">LL90</strain>
    </source>
</reference>
<feature type="domain" description="HTH cro/C1-type" evidence="1">
    <location>
        <begin position="22"/>
        <end position="76"/>
    </location>
</feature>
<dbReference type="EMBL" id="MN990728">
    <property type="protein sequence ID" value="QIM10297.1"/>
    <property type="molecule type" value="Genomic_DNA"/>
</dbReference>
<protein>
    <recommendedName>
        <fullName evidence="1">HTH cro/C1-type domain-containing protein</fullName>
    </recommendedName>
</protein>
<gene>
    <name evidence="2" type="ORF">PlAlph_0510</name>
</gene>
<dbReference type="CDD" id="cd00093">
    <property type="entry name" value="HTH_XRE"/>
    <property type="match status" value="1"/>
</dbReference>
<dbReference type="SUPFAM" id="SSF47413">
    <property type="entry name" value="lambda repressor-like DNA-binding domains"/>
    <property type="match status" value="1"/>
</dbReference>
<dbReference type="AlphaFoldDB" id="A0A6G8F223"/>
<dbReference type="Pfam" id="PF13560">
    <property type="entry name" value="HTH_31"/>
    <property type="match status" value="1"/>
</dbReference>
<dbReference type="SMART" id="SM00530">
    <property type="entry name" value="HTH_XRE"/>
    <property type="match status" value="1"/>
</dbReference>
<evidence type="ECO:0000259" key="1">
    <source>
        <dbReference type="PROSITE" id="PS50943"/>
    </source>
</evidence>
<dbReference type="InterPro" id="IPR001387">
    <property type="entry name" value="Cro/C1-type_HTH"/>
</dbReference>
<evidence type="ECO:0000313" key="2">
    <source>
        <dbReference type="EMBL" id="QIM10297.1"/>
    </source>
</evidence>
<dbReference type="PROSITE" id="PS50943">
    <property type="entry name" value="HTH_CROC1"/>
    <property type="match status" value="1"/>
</dbReference>
<dbReference type="Gene3D" id="1.10.260.40">
    <property type="entry name" value="lambda repressor-like DNA-binding domains"/>
    <property type="match status" value="1"/>
</dbReference>
<name>A0A6G8F223_9PROT</name>
<dbReference type="GO" id="GO:0003677">
    <property type="term" value="F:DNA binding"/>
    <property type="evidence" value="ECO:0007669"/>
    <property type="project" value="InterPro"/>
</dbReference>